<proteinExistence type="predicted"/>
<keyword evidence="1" id="KW-0732">Signal</keyword>
<gene>
    <name evidence="2" type="ORF">CPB83DRAFT_863941</name>
</gene>
<protein>
    <recommendedName>
        <fullName evidence="4">Fruit-body specific protein a</fullName>
    </recommendedName>
</protein>
<accession>A0A9P6JJ66</accession>
<dbReference type="PANTHER" id="PTHR36578:SF1">
    <property type="entry name" value="APPLE DOMAIN-CONTAINING PROTEIN"/>
    <property type="match status" value="1"/>
</dbReference>
<comment type="caution">
    <text evidence="2">The sequence shown here is derived from an EMBL/GenBank/DDBJ whole genome shotgun (WGS) entry which is preliminary data.</text>
</comment>
<evidence type="ECO:0000313" key="2">
    <source>
        <dbReference type="EMBL" id="KAF9522768.1"/>
    </source>
</evidence>
<evidence type="ECO:0000313" key="3">
    <source>
        <dbReference type="Proteomes" id="UP000807306"/>
    </source>
</evidence>
<dbReference type="PANTHER" id="PTHR36578">
    <property type="entry name" value="CHROMOSOME 15, WHOLE GENOME SHOTGUN SEQUENCE"/>
    <property type="match status" value="1"/>
</dbReference>
<dbReference type="Proteomes" id="UP000807306">
    <property type="component" value="Unassembled WGS sequence"/>
</dbReference>
<dbReference type="EMBL" id="MU157934">
    <property type="protein sequence ID" value="KAF9522768.1"/>
    <property type="molecule type" value="Genomic_DNA"/>
</dbReference>
<evidence type="ECO:0008006" key="4">
    <source>
        <dbReference type="Google" id="ProtNLM"/>
    </source>
</evidence>
<dbReference type="OrthoDB" id="271448at2759"/>
<organism evidence="2 3">
    <name type="scientific">Crepidotus variabilis</name>
    <dbReference type="NCBI Taxonomy" id="179855"/>
    <lineage>
        <taxon>Eukaryota</taxon>
        <taxon>Fungi</taxon>
        <taxon>Dikarya</taxon>
        <taxon>Basidiomycota</taxon>
        <taxon>Agaricomycotina</taxon>
        <taxon>Agaricomycetes</taxon>
        <taxon>Agaricomycetidae</taxon>
        <taxon>Agaricales</taxon>
        <taxon>Agaricineae</taxon>
        <taxon>Crepidotaceae</taxon>
        <taxon>Crepidotus</taxon>
    </lineage>
</organism>
<sequence length="494" mass="53005">MLHFEKLLLTITLAVRVTASVTNVVPPALKGAWNDPSNYLVLEGTLTDTESITNTIAIVDQKSGAIGEPNQPVPDTAITAVDGQLTAAGSSRTSNATARRELWKRSPGIHARAPSDYELVFGGTGVGLQARDASIQGTAYLTFTLVNNATYNVEDCLNFCDQVDKCVFANLYYEYNNDALDHRETSNLKCAVYADVHSAAEKTNFGGQQLEAPPAGLTYIQQSSGWSAKSLVEPTAPDGYELTYGPTGGANNSPGYMGFAFLDRYDVDACAQECNKRGADGNGGACQYFNIWRAVVNGDPTTYSCSMYFVVSDESTAVNYGQGDLKVTFARGYQRKNYVVDGGFEGLPCSDFCYKDSYSNWVGTSPVGGNLDASIFHYQPYAHAGNGVGLLGSASGLDTLSGTLSPAQPLQTQSGKNYVINFFHASAFSGPLEANAVLEVLWNNVVVYTIHPGYSNWQFYSVPVIGQGNDVLAFRGGAAPAWSFIDDVAVFLSY</sequence>
<feature type="signal peptide" evidence="1">
    <location>
        <begin position="1"/>
        <end position="19"/>
    </location>
</feature>
<evidence type="ECO:0000256" key="1">
    <source>
        <dbReference type="SAM" id="SignalP"/>
    </source>
</evidence>
<dbReference type="AlphaFoldDB" id="A0A9P6JJ66"/>
<reference evidence="2" key="1">
    <citation type="submission" date="2020-11" db="EMBL/GenBank/DDBJ databases">
        <authorList>
            <consortium name="DOE Joint Genome Institute"/>
            <person name="Ahrendt S."/>
            <person name="Riley R."/>
            <person name="Andreopoulos W."/>
            <person name="Labutti K."/>
            <person name="Pangilinan J."/>
            <person name="Ruiz-Duenas F.J."/>
            <person name="Barrasa J.M."/>
            <person name="Sanchez-Garcia M."/>
            <person name="Camarero S."/>
            <person name="Miyauchi S."/>
            <person name="Serrano A."/>
            <person name="Linde D."/>
            <person name="Babiker R."/>
            <person name="Drula E."/>
            <person name="Ayuso-Fernandez I."/>
            <person name="Pacheco R."/>
            <person name="Padilla G."/>
            <person name="Ferreira P."/>
            <person name="Barriuso J."/>
            <person name="Kellner H."/>
            <person name="Castanera R."/>
            <person name="Alfaro M."/>
            <person name="Ramirez L."/>
            <person name="Pisabarro A.G."/>
            <person name="Kuo A."/>
            <person name="Tritt A."/>
            <person name="Lipzen A."/>
            <person name="He G."/>
            <person name="Yan M."/>
            <person name="Ng V."/>
            <person name="Cullen D."/>
            <person name="Martin F."/>
            <person name="Rosso M.-N."/>
            <person name="Henrissat B."/>
            <person name="Hibbett D."/>
            <person name="Martinez A.T."/>
            <person name="Grigoriev I.V."/>
        </authorList>
    </citation>
    <scope>NUCLEOTIDE SEQUENCE</scope>
    <source>
        <strain evidence="2">CBS 506.95</strain>
    </source>
</reference>
<keyword evidence="3" id="KW-1185">Reference proteome</keyword>
<feature type="chain" id="PRO_5040301075" description="Fruit-body specific protein a" evidence="1">
    <location>
        <begin position="20"/>
        <end position="494"/>
    </location>
</feature>
<name>A0A9P6JJ66_9AGAR</name>